<name>A0A1R0GPT8_9FUNG</name>
<keyword evidence="3" id="KW-1185">Reference proteome</keyword>
<dbReference type="Gene3D" id="1.20.1050.10">
    <property type="match status" value="1"/>
</dbReference>
<dbReference type="InterPro" id="IPR004045">
    <property type="entry name" value="Glutathione_S-Trfase_N"/>
</dbReference>
<dbReference type="InterPro" id="IPR036249">
    <property type="entry name" value="Thioredoxin-like_sf"/>
</dbReference>
<feature type="domain" description="GST N-terminal" evidence="1">
    <location>
        <begin position="14"/>
        <end position="93"/>
    </location>
</feature>
<dbReference type="PANTHER" id="PTHR43968:SF6">
    <property type="entry name" value="GLUTATHIONE S-TRANSFERASE OMEGA"/>
    <property type="match status" value="1"/>
</dbReference>
<reference evidence="2 3" key="1">
    <citation type="journal article" date="2016" name="Mol. Biol. Evol.">
        <title>Genome-Wide Survey of Gut Fungi (Harpellales) Reveals the First Horizontally Transferred Ubiquitin Gene from a Mosquito Host.</title>
        <authorList>
            <person name="Wang Y."/>
            <person name="White M.M."/>
            <person name="Kvist S."/>
            <person name="Moncalvo J.M."/>
        </authorList>
    </citation>
    <scope>NUCLEOTIDE SEQUENCE [LARGE SCALE GENOMIC DNA]</scope>
    <source>
        <strain evidence="2 3">ALG-7-W6</strain>
    </source>
</reference>
<evidence type="ECO:0000313" key="2">
    <source>
        <dbReference type="EMBL" id="OLY78913.1"/>
    </source>
</evidence>
<accession>A0A1R0GPT8</accession>
<dbReference type="Gene3D" id="3.40.30.10">
    <property type="entry name" value="Glutaredoxin"/>
    <property type="match status" value="1"/>
</dbReference>
<dbReference type="GO" id="GO:0016740">
    <property type="term" value="F:transferase activity"/>
    <property type="evidence" value="ECO:0007669"/>
    <property type="project" value="UniProtKB-KW"/>
</dbReference>
<dbReference type="SUPFAM" id="SSF52833">
    <property type="entry name" value="Thioredoxin-like"/>
    <property type="match status" value="1"/>
</dbReference>
<dbReference type="InterPro" id="IPR040079">
    <property type="entry name" value="Glutathione_S-Trfase"/>
</dbReference>
<dbReference type="STRING" id="133383.A0A1R0GPT8"/>
<sequence length="224" mass="25984">MTATAQPVDVSNYDGLVLYYYRYCPYSQRVLVTLEETNTPYKPVEIDLLNKPEWYLKINEKGETPTLRLADGTYMTESNLISAYIDKNFSKPGETLIPQDDGALPFYKDLQVIYVVISKEAYLANQSSDMKLKQKTWDEVYPEFLKIETIFRERATGEGYAMASRYGFNDIFNQPFFTELIHLGKTLGHDVYADKNLPAFNKWYKACSARPSFIHNIPDRFQKN</sequence>
<dbReference type="PROSITE" id="PS50404">
    <property type="entry name" value="GST_NTER"/>
    <property type="match status" value="1"/>
</dbReference>
<dbReference type="AlphaFoldDB" id="A0A1R0GPT8"/>
<dbReference type="InterPro" id="IPR050983">
    <property type="entry name" value="GST_Omega/HSP26"/>
</dbReference>
<dbReference type="Pfam" id="PF13417">
    <property type="entry name" value="GST_N_3"/>
    <property type="match status" value="1"/>
</dbReference>
<dbReference type="OrthoDB" id="202840at2759"/>
<dbReference type="SUPFAM" id="SSF47616">
    <property type="entry name" value="GST C-terminal domain-like"/>
    <property type="match status" value="1"/>
</dbReference>
<dbReference type="SFLD" id="SFLDG00358">
    <property type="entry name" value="Main_(cytGST)"/>
    <property type="match status" value="1"/>
</dbReference>
<keyword evidence="2" id="KW-0808">Transferase</keyword>
<dbReference type="SFLD" id="SFLDS00019">
    <property type="entry name" value="Glutathione_Transferase_(cytos"/>
    <property type="match status" value="1"/>
</dbReference>
<dbReference type="PANTHER" id="PTHR43968">
    <property type="match status" value="1"/>
</dbReference>
<organism evidence="2 3">
    <name type="scientific">Smittium mucronatum</name>
    <dbReference type="NCBI Taxonomy" id="133383"/>
    <lineage>
        <taxon>Eukaryota</taxon>
        <taxon>Fungi</taxon>
        <taxon>Fungi incertae sedis</taxon>
        <taxon>Zoopagomycota</taxon>
        <taxon>Kickxellomycotina</taxon>
        <taxon>Harpellomycetes</taxon>
        <taxon>Harpellales</taxon>
        <taxon>Legeriomycetaceae</taxon>
        <taxon>Smittium</taxon>
    </lineage>
</organism>
<gene>
    <name evidence="2" type="ORF">AYI68_g7028</name>
</gene>
<dbReference type="EMBL" id="LSSL01005322">
    <property type="protein sequence ID" value="OLY78913.1"/>
    <property type="molecule type" value="Genomic_DNA"/>
</dbReference>
<protein>
    <submittedName>
        <fullName evidence="2">Glutathione S-transferase omega-1</fullName>
    </submittedName>
</protein>
<evidence type="ECO:0000259" key="1">
    <source>
        <dbReference type="PROSITE" id="PS50404"/>
    </source>
</evidence>
<comment type="caution">
    <text evidence="2">The sequence shown here is derived from an EMBL/GenBank/DDBJ whole genome shotgun (WGS) entry which is preliminary data.</text>
</comment>
<proteinExistence type="predicted"/>
<dbReference type="InterPro" id="IPR036282">
    <property type="entry name" value="Glutathione-S-Trfase_C_sf"/>
</dbReference>
<evidence type="ECO:0000313" key="3">
    <source>
        <dbReference type="Proteomes" id="UP000187455"/>
    </source>
</evidence>
<dbReference type="Proteomes" id="UP000187455">
    <property type="component" value="Unassembled WGS sequence"/>
</dbReference>
<dbReference type="GO" id="GO:0005737">
    <property type="term" value="C:cytoplasm"/>
    <property type="evidence" value="ECO:0007669"/>
    <property type="project" value="TreeGrafter"/>
</dbReference>